<dbReference type="GO" id="GO:0016989">
    <property type="term" value="F:sigma factor antagonist activity"/>
    <property type="evidence" value="ECO:0007669"/>
    <property type="project" value="TreeGrafter"/>
</dbReference>
<organism evidence="2 3">
    <name type="scientific">Caulobacter vibrioides OR37</name>
    <dbReference type="NCBI Taxonomy" id="1292034"/>
    <lineage>
        <taxon>Bacteria</taxon>
        <taxon>Pseudomonadati</taxon>
        <taxon>Pseudomonadota</taxon>
        <taxon>Alphaproteobacteria</taxon>
        <taxon>Caulobacterales</taxon>
        <taxon>Caulobacteraceae</taxon>
        <taxon>Caulobacter</taxon>
    </lineage>
</organism>
<proteinExistence type="predicted"/>
<accession>R0EIS2</accession>
<dbReference type="RefSeq" id="WP_004621711.1">
    <property type="nucleotide sequence ID" value="NZ_APMP01000022.1"/>
</dbReference>
<dbReference type="Gene3D" id="2.60.120.1440">
    <property type="match status" value="1"/>
</dbReference>
<dbReference type="Proteomes" id="UP000013063">
    <property type="component" value="Unassembled WGS sequence"/>
</dbReference>
<dbReference type="PANTHER" id="PTHR30273:SF2">
    <property type="entry name" value="PROTEIN FECR"/>
    <property type="match status" value="1"/>
</dbReference>
<evidence type="ECO:0000313" key="3">
    <source>
        <dbReference type="Proteomes" id="UP000013063"/>
    </source>
</evidence>
<dbReference type="PATRIC" id="fig|1292034.3.peg.3050"/>
<dbReference type="PANTHER" id="PTHR30273">
    <property type="entry name" value="PERIPLASMIC SIGNAL SENSOR AND SIGMA FACTOR ACTIVATOR FECR-RELATED"/>
    <property type="match status" value="1"/>
</dbReference>
<gene>
    <name evidence="2" type="ORF">OR37_03070</name>
</gene>
<dbReference type="Gene3D" id="3.55.50.30">
    <property type="match status" value="1"/>
</dbReference>
<dbReference type="PIRSF" id="PIRSF018266">
    <property type="entry name" value="FecR"/>
    <property type="match status" value="1"/>
</dbReference>
<comment type="caution">
    <text evidence="2">The sequence shown here is derived from an EMBL/GenBank/DDBJ whole genome shotgun (WGS) entry which is preliminary data.</text>
</comment>
<dbReference type="Pfam" id="PF04773">
    <property type="entry name" value="FecR"/>
    <property type="match status" value="1"/>
</dbReference>
<dbReference type="InterPro" id="IPR012373">
    <property type="entry name" value="Ferrdict_sens_TM"/>
</dbReference>
<evidence type="ECO:0000259" key="1">
    <source>
        <dbReference type="Pfam" id="PF04773"/>
    </source>
</evidence>
<dbReference type="EMBL" id="APMP01000022">
    <property type="protein sequence ID" value="ENZ81067.1"/>
    <property type="molecule type" value="Genomic_DNA"/>
</dbReference>
<dbReference type="InterPro" id="IPR006860">
    <property type="entry name" value="FecR"/>
</dbReference>
<name>R0EIS2_CAUVI</name>
<feature type="domain" description="FecR protein" evidence="1">
    <location>
        <begin position="117"/>
        <end position="206"/>
    </location>
</feature>
<protein>
    <submittedName>
        <fullName evidence="2">FecR family protein</fullName>
    </submittedName>
</protein>
<dbReference type="STRING" id="1292034.OR37_03070"/>
<sequence length="326" mass="33939">MTHSPEQGLPDPSQLLAASLTRALTPAEQARLDAWATSSAAARDEVAATREAWMALGLAAEDPAIQRMRSAARRQSGLGRALPRALGRPLSAGLGLAIAATLVAGLALWMRPVERVYTAPAHDAARLTLADGSAVTLSPGGRLETRFTPGHRAVALIRGDAFFAVQHDKARPFTVAVRDRTLTVLGTRFNVSDGESLRVSLVEGSLRVSQPGAASVVLRPGERYLEIGSASAVQAGNVADDAAWTGGRLVLNGATLGEAAQRLSRASGRRVALSDPALATLRLSGSLRITPMEDVGAALEGLLPVQTRLTPAGDLIISPRNSSAHG</sequence>
<reference evidence="2 3" key="1">
    <citation type="journal article" date="2013" name="Genome Announc.">
        <title>Draft Genome Sequence for Caulobacter sp. Strain OR37, a Bacterium Tolerant to Heavy Metals.</title>
        <authorList>
            <person name="Utturkar S.M."/>
            <person name="Bollmann A."/>
            <person name="Brzoska R.M."/>
            <person name="Klingeman D.M."/>
            <person name="Epstein S.E."/>
            <person name="Palumbo A.V."/>
            <person name="Brown S.D."/>
        </authorList>
    </citation>
    <scope>NUCLEOTIDE SEQUENCE [LARGE SCALE GENOMIC DNA]</scope>
    <source>
        <strain evidence="2 3">OR37</strain>
    </source>
</reference>
<dbReference type="eggNOG" id="COG3712">
    <property type="taxonomic scope" value="Bacteria"/>
</dbReference>
<keyword evidence="3" id="KW-1185">Reference proteome</keyword>
<dbReference type="AlphaFoldDB" id="R0EIS2"/>
<dbReference type="OrthoDB" id="9798846at2"/>
<evidence type="ECO:0000313" key="2">
    <source>
        <dbReference type="EMBL" id="ENZ81067.1"/>
    </source>
</evidence>